<feature type="compositionally biased region" description="Basic and acidic residues" evidence="2">
    <location>
        <begin position="570"/>
        <end position="587"/>
    </location>
</feature>
<dbReference type="PANTHER" id="PTHR15732">
    <property type="entry name" value="PROTEIN MOONRAKER"/>
    <property type="match status" value="1"/>
</dbReference>
<evidence type="ECO:0000313" key="3">
    <source>
        <dbReference type="EMBL" id="KAG9342076.1"/>
    </source>
</evidence>
<feature type="compositionally biased region" description="Polar residues" evidence="2">
    <location>
        <begin position="23"/>
        <end position="51"/>
    </location>
</feature>
<feature type="region of interest" description="Disordered" evidence="2">
    <location>
        <begin position="104"/>
        <end position="179"/>
    </location>
</feature>
<feature type="region of interest" description="Disordered" evidence="2">
    <location>
        <begin position="1"/>
        <end position="55"/>
    </location>
</feature>
<evidence type="ECO:0000313" key="4">
    <source>
        <dbReference type="Proteomes" id="UP000824540"/>
    </source>
</evidence>
<feature type="region of interest" description="Disordered" evidence="2">
    <location>
        <begin position="340"/>
        <end position="415"/>
    </location>
</feature>
<dbReference type="Proteomes" id="UP000824540">
    <property type="component" value="Unassembled WGS sequence"/>
</dbReference>
<sequence length="795" mass="88565">MTSKFHTRSSWTGAGELGHLSGSRVTSGLAQIQNGGYPQTQAWPTSASNRATHAVSPSPILIEKLGPVAAERPNGESSVGSSLCFSALSEERLQAAVRLAQRDLRRRRRESARSSSPPQPTPDSKPQEGRSTAQHKRKAGGAERQVLVFSPRSVEPSQPLRPRGTAPQPKSSNQEPKLSQEIRRLQKELGTYIQRIEQLANREQRVEGRLDPDEERRVQIRRQEQAARSARIIYMLQQQVKVIQEDLDQLRSQKIRHTRKSRAIDRLAAAHRGAVRAIQVFINQLPDQSEQKMPPHYRELGQLIRQLSLCSAKVEAGQESSVPETAKDILSKLEALDSVLSKQESPKKGARMQESPGKGARKGERVPSSSPVRPRQHSTSPPRPAKGVRPTSKPAPVKKSIPDGRVATGPSLDRDEVLRAGLKKLLQARGLGAGASKNPHQAKRPDRSKKSAPLRDGKFQQPTVSSRLKEKEPTAPQRDASVPWIPNSPQASPPQLICPPEPQPKCLFSHLKPVGGTVTQGLESDWRRELHTEAVRSEVDSSTLWAERAEREARRRLQPLLDQAQQIQDPWRRESTSPRHRLSEQAADRVAANAEQVCEVLLEELLEETVRDLWALERDRELEELSQQQLEAPTLEDMLLRMEEMEEAPAGLRTPGPALPSRSDSPSQCSDRSLLQPSSSRAQWRPESIKPTQPMTVERGGGIPLSLPISMQKSVEKYRRDYEEYLRLVSHEPVGSFNPWVTADSLAEELLQEALADVAAEFQDVCEEYAEAVFTSEFLQPLQSPSGSQTHLDSQ</sequence>
<gene>
    <name evidence="3" type="ORF">JZ751_017073</name>
</gene>
<reference evidence="3" key="1">
    <citation type="thesis" date="2021" institute="BYU ScholarsArchive" country="Provo, UT, USA">
        <title>Applications of and Algorithms for Genome Assembly and Genomic Analyses with an Emphasis on Marine Teleosts.</title>
        <authorList>
            <person name="Pickett B.D."/>
        </authorList>
    </citation>
    <scope>NUCLEOTIDE SEQUENCE</scope>
    <source>
        <strain evidence="3">HI-2016</strain>
    </source>
</reference>
<evidence type="ECO:0000256" key="1">
    <source>
        <dbReference type="SAM" id="Coils"/>
    </source>
</evidence>
<dbReference type="EMBL" id="JAFBMS010000030">
    <property type="protein sequence ID" value="KAG9342076.1"/>
    <property type="molecule type" value="Genomic_DNA"/>
</dbReference>
<proteinExistence type="predicted"/>
<dbReference type="PANTHER" id="PTHR15732:SF4">
    <property type="entry name" value="PROTEIN MOONRAKER"/>
    <property type="match status" value="1"/>
</dbReference>
<organism evidence="3 4">
    <name type="scientific">Albula glossodonta</name>
    <name type="common">roundjaw bonefish</name>
    <dbReference type="NCBI Taxonomy" id="121402"/>
    <lineage>
        <taxon>Eukaryota</taxon>
        <taxon>Metazoa</taxon>
        <taxon>Chordata</taxon>
        <taxon>Craniata</taxon>
        <taxon>Vertebrata</taxon>
        <taxon>Euteleostomi</taxon>
        <taxon>Actinopterygii</taxon>
        <taxon>Neopterygii</taxon>
        <taxon>Teleostei</taxon>
        <taxon>Albuliformes</taxon>
        <taxon>Albulidae</taxon>
        <taxon>Albula</taxon>
    </lineage>
</organism>
<feature type="region of interest" description="Disordered" evidence="2">
    <location>
        <begin position="565"/>
        <end position="587"/>
    </location>
</feature>
<feature type="compositionally biased region" description="Polar residues" evidence="2">
    <location>
        <begin position="168"/>
        <end position="177"/>
    </location>
</feature>
<dbReference type="AlphaFoldDB" id="A0A8T2NR71"/>
<feature type="coiled-coil region" evidence="1">
    <location>
        <begin position="233"/>
        <end position="260"/>
    </location>
</feature>
<comment type="caution">
    <text evidence="3">The sequence shown here is derived from an EMBL/GenBank/DDBJ whole genome shotgun (WGS) entry which is preliminary data.</text>
</comment>
<feature type="compositionally biased region" description="Polar residues" evidence="2">
    <location>
        <begin position="1"/>
        <end position="12"/>
    </location>
</feature>
<dbReference type="OrthoDB" id="10072648at2759"/>
<feature type="compositionally biased region" description="Basic and acidic residues" evidence="2">
    <location>
        <begin position="443"/>
        <end position="458"/>
    </location>
</feature>
<dbReference type="GO" id="GO:0071539">
    <property type="term" value="P:protein localization to centrosome"/>
    <property type="evidence" value="ECO:0007669"/>
    <property type="project" value="TreeGrafter"/>
</dbReference>
<dbReference type="GO" id="GO:0034451">
    <property type="term" value="C:centriolar satellite"/>
    <property type="evidence" value="ECO:0007669"/>
    <property type="project" value="TreeGrafter"/>
</dbReference>
<evidence type="ECO:0008006" key="5">
    <source>
        <dbReference type="Google" id="ProtNLM"/>
    </source>
</evidence>
<feature type="compositionally biased region" description="Polar residues" evidence="2">
    <location>
        <begin position="662"/>
        <end position="682"/>
    </location>
</feature>
<keyword evidence="4" id="KW-1185">Reference proteome</keyword>
<dbReference type="GO" id="GO:0007099">
    <property type="term" value="P:centriole replication"/>
    <property type="evidence" value="ECO:0007669"/>
    <property type="project" value="InterPro"/>
</dbReference>
<dbReference type="Pfam" id="PF15718">
    <property type="entry name" value="MNR"/>
    <property type="match status" value="4"/>
</dbReference>
<evidence type="ECO:0000256" key="2">
    <source>
        <dbReference type="SAM" id="MobiDB-lite"/>
    </source>
</evidence>
<name>A0A8T2NR71_9TELE</name>
<feature type="region of interest" description="Disordered" evidence="2">
    <location>
        <begin position="428"/>
        <end position="501"/>
    </location>
</feature>
<accession>A0A8T2NR71</accession>
<protein>
    <recommendedName>
        <fullName evidence="5">Protein moonraker</fullName>
    </recommendedName>
</protein>
<dbReference type="InterPro" id="IPR031447">
    <property type="entry name" value="MNR"/>
</dbReference>
<feature type="region of interest" description="Disordered" evidence="2">
    <location>
        <begin position="647"/>
        <end position="703"/>
    </location>
</feature>
<keyword evidence="1" id="KW-0175">Coiled coil</keyword>